<dbReference type="PANTHER" id="PTHR38457:SF1">
    <property type="entry name" value="REGULATOR ABRB-RELATED"/>
    <property type="match status" value="1"/>
</dbReference>
<dbReference type="PIRSF" id="PIRSF038991">
    <property type="entry name" value="Protein_AbrB"/>
    <property type="match status" value="1"/>
</dbReference>
<feature type="transmembrane region" description="Helical" evidence="1">
    <location>
        <begin position="139"/>
        <end position="160"/>
    </location>
</feature>
<dbReference type="NCBIfam" id="TIGR03082">
    <property type="entry name" value="Gneg_AbrB_dup"/>
    <property type="match status" value="1"/>
</dbReference>
<feature type="transmembrane region" description="Helical" evidence="1">
    <location>
        <begin position="252"/>
        <end position="271"/>
    </location>
</feature>
<protein>
    <recommendedName>
        <fullName evidence="4">Ammonia monooxygenase</fullName>
    </recommendedName>
</protein>
<reference evidence="3" key="1">
    <citation type="submission" date="2016-10" db="EMBL/GenBank/DDBJ databases">
        <authorList>
            <person name="Varghese N."/>
            <person name="Submissions S."/>
        </authorList>
    </citation>
    <scope>NUCLEOTIDE SEQUENCE [LARGE SCALE GENOMIC DNA]</scope>
    <source>
        <strain evidence="3">CGMCC 1.6495</strain>
    </source>
</reference>
<accession>A0A1H9VPG8</accession>
<dbReference type="RefSeq" id="WP_092829060.1">
    <property type="nucleotide sequence ID" value="NZ_FOGS01000010.1"/>
</dbReference>
<evidence type="ECO:0000256" key="1">
    <source>
        <dbReference type="SAM" id="Phobius"/>
    </source>
</evidence>
<keyword evidence="3" id="KW-1185">Reference proteome</keyword>
<dbReference type="InterPro" id="IPR007820">
    <property type="entry name" value="AbrB_fam"/>
</dbReference>
<feature type="transmembrane region" description="Helical" evidence="1">
    <location>
        <begin position="172"/>
        <end position="192"/>
    </location>
</feature>
<organism evidence="2 3">
    <name type="scientific">Vreelandella subterranea</name>
    <dbReference type="NCBI Taxonomy" id="416874"/>
    <lineage>
        <taxon>Bacteria</taxon>
        <taxon>Pseudomonadati</taxon>
        <taxon>Pseudomonadota</taxon>
        <taxon>Gammaproteobacteria</taxon>
        <taxon>Oceanospirillales</taxon>
        <taxon>Halomonadaceae</taxon>
        <taxon>Vreelandella</taxon>
    </lineage>
</organism>
<dbReference type="Proteomes" id="UP000198505">
    <property type="component" value="Unassembled WGS sequence"/>
</dbReference>
<dbReference type="PANTHER" id="PTHR38457">
    <property type="entry name" value="REGULATOR ABRB-RELATED"/>
    <property type="match status" value="1"/>
</dbReference>
<keyword evidence="1" id="KW-0812">Transmembrane</keyword>
<dbReference type="EMBL" id="FOGS01000010">
    <property type="protein sequence ID" value="SES23626.1"/>
    <property type="molecule type" value="Genomic_DNA"/>
</dbReference>
<evidence type="ECO:0000313" key="3">
    <source>
        <dbReference type="Proteomes" id="UP000198505"/>
    </source>
</evidence>
<feature type="transmembrane region" description="Helical" evidence="1">
    <location>
        <begin position="77"/>
        <end position="101"/>
    </location>
</feature>
<feature type="transmembrane region" description="Helical" evidence="1">
    <location>
        <begin position="107"/>
        <end position="127"/>
    </location>
</feature>
<feature type="transmembrane region" description="Helical" evidence="1">
    <location>
        <begin position="277"/>
        <end position="301"/>
    </location>
</feature>
<dbReference type="GO" id="GO:0016020">
    <property type="term" value="C:membrane"/>
    <property type="evidence" value="ECO:0007669"/>
    <property type="project" value="InterPro"/>
</dbReference>
<evidence type="ECO:0000313" key="2">
    <source>
        <dbReference type="EMBL" id="SES23626.1"/>
    </source>
</evidence>
<dbReference type="GO" id="GO:0010468">
    <property type="term" value="P:regulation of gene expression"/>
    <property type="evidence" value="ECO:0007669"/>
    <property type="project" value="InterPro"/>
</dbReference>
<dbReference type="AlphaFoldDB" id="A0A1H9VPG8"/>
<dbReference type="Pfam" id="PF05145">
    <property type="entry name" value="AbrB"/>
    <property type="match status" value="1"/>
</dbReference>
<proteinExistence type="predicted"/>
<gene>
    <name evidence="2" type="ORF">SAMN04487958_11072</name>
</gene>
<keyword evidence="1" id="KW-0472">Membrane</keyword>
<name>A0A1H9VPG8_9GAMM</name>
<dbReference type="InterPro" id="IPR017516">
    <property type="entry name" value="AbrB_dup"/>
</dbReference>
<feature type="transmembrane region" description="Helical" evidence="1">
    <location>
        <begin position="313"/>
        <end position="330"/>
    </location>
</feature>
<evidence type="ECO:0008006" key="4">
    <source>
        <dbReference type="Google" id="ProtNLM"/>
    </source>
</evidence>
<dbReference type="STRING" id="416874.SAMN04487958_11072"/>
<keyword evidence="1" id="KW-1133">Transmembrane helix</keyword>
<sequence length="339" mass="36239">MLRTTMLTLLVGGLGGVVASQASLPLAWMLGPLFLVLVASLVGMKAGVDKRLHRSSIAMLGLFIGNRIDLAELSQLAAWYPSVLAMLGYMALMLVGGRWLFSLSGMSRLSALFCSFPGSMNGALIMADRMNVDVRWIAITHAIRLVMVVTAAVMMASYLVGGVMLGEGKAMSWSGLSLLALAPACWWLGRLLHLPIPEFLGPIVVGTAMSSLGYGVVLPDLLLILTFLVLGSSIGSRFAGTQWSRLIEIGRYGSLFGLYAVAMALPIAWLVSLLFDLPFAAVLLAMLPGGVGEMAVIAVALDIDPVYVVSHHVLRLLLLIVLTPPLIAWARRRRAAGER</sequence>